<feature type="domain" description="ABC3 transporter permease C-terminal" evidence="7">
    <location>
        <begin position="314"/>
        <end position="428"/>
    </location>
</feature>
<evidence type="ECO:0000256" key="2">
    <source>
        <dbReference type="ARBA" id="ARBA00022475"/>
    </source>
</evidence>
<protein>
    <submittedName>
        <fullName evidence="8">ABC transporter permease</fullName>
    </submittedName>
</protein>
<comment type="subcellular location">
    <subcellularLocation>
        <location evidence="1">Cell membrane</location>
        <topology evidence="1">Multi-pass membrane protein</topology>
    </subcellularLocation>
</comment>
<feature type="transmembrane region" description="Helical" evidence="6">
    <location>
        <begin position="481"/>
        <end position="501"/>
    </location>
</feature>
<dbReference type="Pfam" id="PF02687">
    <property type="entry name" value="FtsX"/>
    <property type="match status" value="2"/>
</dbReference>
<sequence>MKKTYLKASFREIARTKGQFMAIVLIIMLGAMLFVGVKAGGPVLQNSANREVLKQNLSDVQIVSTAGFTNKDLKVLKKVKGASVEAGYQLFYNDPQKNEVFHLLSYNAKAQQNKLSVTAGRLPRTNKEIVLDDQAKKDYHLGDQFKIKSTQINNHQFKIVGFVKSPLFINNEEKGYANVGKGQVDYFAYLSESAFSTPVKSLIQVSFADLKNKSTYSESYKKAVKKDIARLKKTLKNRPQERLNELLRQFDEQLSEAQIKLQKQPPTKDVVQEKEIQSKKKAIVKPVYTYQDRFDNPGFAEYGNLADRIAAIANVFPVFFFFIAALITFTTMTRMVENNRREIGVIKALGYRKSEISFKYLIYTILASIIGVTVGILIGTYILTAIIFVLCSERYSIRHVAFVFDWPSITIAAVVFFLAAVGAAMIALTSELREKPATLMVPKSPKPGKRILLERITIIWSRLSFNHKLTMRNIFRYKSRMIMAVIGISGCTGLLLAGTGLKDSLSSVSAKQFGPITNYQALVILKPNGNVRTVQNELKANPKVKSSFALTTKTVTLHQPDKTNQDLTMQVVPNKDSFKHYIHLLSTKKLNDQGAIITSKIAEDFHLKAGSEIQLTDQGQKLKVHIAGVAENYLGNYIYLSSNYYQKIALKEPKVNSLMVKTDKMSTNLNDRLAQKLLATKEVVSTSFTAQEIKKQNDSISNLNAVVLIFVLLSGLLDFIVLYNLTNINISERMRELSTIKVLGFYDNEVTMYVARENIIFTIFGIVFGWGIGYELTNFILQQAAMENVVFPLVIKPFSYVLAAVLTIVFTLAVTIITHVKLRSIDMVEALKAGE</sequence>
<feature type="transmembrane region" description="Helical" evidence="6">
    <location>
        <begin position="309"/>
        <end position="331"/>
    </location>
</feature>
<feature type="transmembrane region" description="Helical" evidence="6">
    <location>
        <begin position="797"/>
        <end position="817"/>
    </location>
</feature>
<feature type="domain" description="ABC3 transporter permease C-terminal" evidence="7">
    <location>
        <begin position="709"/>
        <end position="825"/>
    </location>
</feature>
<evidence type="ECO:0000256" key="5">
    <source>
        <dbReference type="ARBA" id="ARBA00023136"/>
    </source>
</evidence>
<keyword evidence="3 6" id="KW-0812">Transmembrane</keyword>
<keyword evidence="9" id="KW-1185">Reference proteome</keyword>
<keyword evidence="2" id="KW-1003">Cell membrane</keyword>
<dbReference type="Proteomes" id="UP001321804">
    <property type="component" value="Chromosome"/>
</dbReference>
<dbReference type="InterPro" id="IPR038766">
    <property type="entry name" value="Membrane_comp_ABC_pdt"/>
</dbReference>
<dbReference type="AlphaFoldDB" id="A0AAU9DGC9"/>
<evidence type="ECO:0000313" key="9">
    <source>
        <dbReference type="Proteomes" id="UP001321804"/>
    </source>
</evidence>
<feature type="transmembrane region" description="Helical" evidence="6">
    <location>
        <begin position="703"/>
        <end position="725"/>
    </location>
</feature>
<dbReference type="EMBL" id="AP026801">
    <property type="protein sequence ID" value="BDR57316.1"/>
    <property type="molecule type" value="Genomic_DNA"/>
</dbReference>
<dbReference type="PANTHER" id="PTHR30287:SF1">
    <property type="entry name" value="INNER MEMBRANE PROTEIN"/>
    <property type="match status" value="1"/>
</dbReference>
<evidence type="ECO:0000256" key="6">
    <source>
        <dbReference type="SAM" id="Phobius"/>
    </source>
</evidence>
<evidence type="ECO:0000256" key="4">
    <source>
        <dbReference type="ARBA" id="ARBA00022989"/>
    </source>
</evidence>
<keyword evidence="5 6" id="KW-0472">Membrane</keyword>
<evidence type="ECO:0000256" key="1">
    <source>
        <dbReference type="ARBA" id="ARBA00004651"/>
    </source>
</evidence>
<dbReference type="GO" id="GO:0005886">
    <property type="term" value="C:plasma membrane"/>
    <property type="evidence" value="ECO:0007669"/>
    <property type="project" value="UniProtKB-SubCell"/>
</dbReference>
<keyword evidence="4 6" id="KW-1133">Transmembrane helix</keyword>
<gene>
    <name evidence="8" type="ORF">KIMC2_18780</name>
</gene>
<feature type="transmembrane region" description="Helical" evidence="6">
    <location>
        <begin position="20"/>
        <end position="37"/>
    </location>
</feature>
<accession>A0AAU9DGC9</accession>
<evidence type="ECO:0000256" key="3">
    <source>
        <dbReference type="ARBA" id="ARBA00022692"/>
    </source>
</evidence>
<name>A0AAU9DGC9_9LACO</name>
<feature type="transmembrane region" description="Helical" evidence="6">
    <location>
        <begin position="360"/>
        <end position="389"/>
    </location>
</feature>
<dbReference type="KEGG" id="xak:KIMC2_18780"/>
<evidence type="ECO:0000313" key="8">
    <source>
        <dbReference type="EMBL" id="BDR57316.1"/>
    </source>
</evidence>
<proteinExistence type="predicted"/>
<reference evidence="8 9" key="1">
    <citation type="journal article" date="2023" name="Microbiol. Spectr.">
        <title>Symbiosis of Carpenter Bees with Uncharacterized Lactic Acid Bacteria Showing NAD Auxotrophy.</title>
        <authorList>
            <person name="Kawasaki S."/>
            <person name="Ozawa K."/>
            <person name="Mori T."/>
            <person name="Yamamoto A."/>
            <person name="Ito M."/>
            <person name="Ohkuma M."/>
            <person name="Sakamoto M."/>
            <person name="Matsutani M."/>
        </authorList>
    </citation>
    <scope>NUCLEOTIDE SEQUENCE [LARGE SCALE GENOMIC DNA]</scope>
    <source>
        <strain evidence="8 9">KimC2</strain>
    </source>
</reference>
<feature type="transmembrane region" description="Helical" evidence="6">
    <location>
        <begin position="759"/>
        <end position="777"/>
    </location>
</feature>
<dbReference type="PANTHER" id="PTHR30287">
    <property type="entry name" value="MEMBRANE COMPONENT OF PREDICTED ABC SUPERFAMILY METABOLITE UPTAKE TRANSPORTER"/>
    <property type="match status" value="1"/>
</dbReference>
<dbReference type="InterPro" id="IPR003838">
    <property type="entry name" value="ABC3_permease_C"/>
</dbReference>
<organism evidence="8 9">
    <name type="scientific">Xylocopilactobacillus apis</name>
    <dbReference type="NCBI Taxonomy" id="2932183"/>
    <lineage>
        <taxon>Bacteria</taxon>
        <taxon>Bacillati</taxon>
        <taxon>Bacillota</taxon>
        <taxon>Bacilli</taxon>
        <taxon>Lactobacillales</taxon>
        <taxon>Lactobacillaceae</taxon>
        <taxon>Xylocopilactobacillus</taxon>
    </lineage>
</organism>
<feature type="transmembrane region" description="Helical" evidence="6">
    <location>
        <begin position="409"/>
        <end position="428"/>
    </location>
</feature>
<evidence type="ECO:0000259" key="7">
    <source>
        <dbReference type="Pfam" id="PF02687"/>
    </source>
</evidence>